<dbReference type="Pfam" id="PF02852">
    <property type="entry name" value="Pyr_redox_dim"/>
    <property type="match status" value="1"/>
</dbReference>
<protein>
    <recommendedName>
        <fullName evidence="13">Glutathione-disulfide reductase</fullName>
    </recommendedName>
</protein>
<proteinExistence type="inferred from homology"/>
<feature type="binding site" evidence="8">
    <location>
        <begin position="156"/>
        <end position="163"/>
    </location>
    <ligand>
        <name>NAD(+)</name>
        <dbReference type="ChEBI" id="CHEBI:57540"/>
    </ligand>
</feature>
<dbReference type="GO" id="GO:0050660">
    <property type="term" value="F:flavin adenine dinucleotide binding"/>
    <property type="evidence" value="ECO:0007669"/>
    <property type="project" value="InterPro"/>
</dbReference>
<evidence type="ECO:0000259" key="9">
    <source>
        <dbReference type="Pfam" id="PF02852"/>
    </source>
</evidence>
<dbReference type="Gene3D" id="3.50.50.60">
    <property type="entry name" value="FAD/NAD(P)-binding domain"/>
    <property type="match status" value="2"/>
</dbReference>
<keyword evidence="3 8" id="KW-0274">FAD</keyword>
<keyword evidence="8" id="KW-0520">NAD</keyword>
<dbReference type="PRINTS" id="PR00368">
    <property type="entry name" value="FADPNR"/>
</dbReference>
<organism evidence="11 12">
    <name type="scientific">Euplotes crassus</name>
    <dbReference type="NCBI Taxonomy" id="5936"/>
    <lineage>
        <taxon>Eukaryota</taxon>
        <taxon>Sar</taxon>
        <taxon>Alveolata</taxon>
        <taxon>Ciliophora</taxon>
        <taxon>Intramacronucleata</taxon>
        <taxon>Spirotrichea</taxon>
        <taxon>Hypotrichia</taxon>
        <taxon>Euplotida</taxon>
        <taxon>Euplotidae</taxon>
        <taxon>Moneuplotes</taxon>
    </lineage>
</organism>
<feature type="binding site" evidence="8">
    <location>
        <position position="243"/>
    </location>
    <ligand>
        <name>NAD(+)</name>
        <dbReference type="ChEBI" id="CHEBI:57540"/>
    </ligand>
</feature>
<keyword evidence="6" id="KW-0676">Redox-active center</keyword>
<feature type="active site" description="Proton acceptor" evidence="7">
    <location>
        <position position="424"/>
    </location>
</feature>
<evidence type="ECO:0000256" key="8">
    <source>
        <dbReference type="PIRSR" id="PIRSR000350-3"/>
    </source>
</evidence>
<dbReference type="InterPro" id="IPR004099">
    <property type="entry name" value="Pyr_nucl-diS_OxRdtase_dimer"/>
</dbReference>
<dbReference type="GO" id="GO:0005829">
    <property type="term" value="C:cytosol"/>
    <property type="evidence" value="ECO:0007669"/>
    <property type="project" value="TreeGrafter"/>
</dbReference>
<evidence type="ECO:0000313" key="11">
    <source>
        <dbReference type="EMBL" id="CAI2368350.1"/>
    </source>
</evidence>
<dbReference type="GO" id="GO:0034599">
    <property type="term" value="P:cellular response to oxidative stress"/>
    <property type="evidence" value="ECO:0007669"/>
    <property type="project" value="TreeGrafter"/>
</dbReference>
<dbReference type="PANTHER" id="PTHR42737">
    <property type="entry name" value="GLUTATHIONE REDUCTASE"/>
    <property type="match status" value="1"/>
</dbReference>
<comment type="cofactor">
    <cofactor evidence="8">
        <name>FAD</name>
        <dbReference type="ChEBI" id="CHEBI:57692"/>
    </cofactor>
    <text evidence="8">Binds 1 FAD per subunit.</text>
</comment>
<evidence type="ECO:0000256" key="5">
    <source>
        <dbReference type="ARBA" id="ARBA00023157"/>
    </source>
</evidence>
<comment type="similarity">
    <text evidence="1">Belongs to the class-I pyridine nucleotide-disulfide oxidoreductase family.</text>
</comment>
<evidence type="ECO:0000256" key="3">
    <source>
        <dbReference type="ARBA" id="ARBA00022827"/>
    </source>
</evidence>
<dbReference type="PRINTS" id="PR00411">
    <property type="entry name" value="PNDRDTASEI"/>
</dbReference>
<feature type="domain" description="FAD/NAD(P)-binding" evidence="10">
    <location>
        <begin position="67"/>
        <end position="299"/>
    </location>
</feature>
<evidence type="ECO:0000256" key="1">
    <source>
        <dbReference type="ARBA" id="ARBA00007532"/>
    </source>
</evidence>
<dbReference type="InterPro" id="IPR046952">
    <property type="entry name" value="GSHR/TRXR-like"/>
</dbReference>
<evidence type="ECO:0000256" key="4">
    <source>
        <dbReference type="ARBA" id="ARBA00023002"/>
    </source>
</evidence>
<dbReference type="SUPFAM" id="SSF55424">
    <property type="entry name" value="FAD/NAD-linked reductases, dimerisation (C-terminal) domain"/>
    <property type="match status" value="1"/>
</dbReference>
<evidence type="ECO:0000313" key="12">
    <source>
        <dbReference type="Proteomes" id="UP001295684"/>
    </source>
</evidence>
<keyword evidence="8" id="KW-0547">Nucleotide-binding</keyword>
<dbReference type="GO" id="GO:0005739">
    <property type="term" value="C:mitochondrion"/>
    <property type="evidence" value="ECO:0007669"/>
    <property type="project" value="TreeGrafter"/>
</dbReference>
<sequence>MDSCQARHQGRHHCVPSSWRNLRQCWMCPKENIMFNAASFLENRELYEGYGLSAASELKLDFPTLKKNRDAYIEWLNGIYGGMIANNSMTLIKGWAKFVDNHTVEVDGKDRYTADHILIAVGSRPDKGGFEGDEYCIDSDGFFALEDLPKKVIVYGGGYIGTELGQILHALGTKVIQVVRSEILRIADDDIREQLYKLMDLSGYEYRKKTTIVKVEKTDSGLRVHLSDGTIEEDVDECIVATGRPANVEGLGLENTDIELTKKGHIKVDEFNVTTVPNVYAVGDVTGAAELTPVAIKTGRTLVERLFNNRPDLRMDHDLIPTVIFSHPPIGMIGLTESQAKEKYGEENIATYKSTYVNMFYSLIQDREKKPKNMIKYIVNKQEDEKIVGLHLIGKDCDEMLQGAAIAIKMGATKKDFDRTVAIHPTGSEELVLADPYV</sequence>
<dbReference type="GO" id="GO:0006749">
    <property type="term" value="P:glutathione metabolic process"/>
    <property type="evidence" value="ECO:0007669"/>
    <property type="project" value="TreeGrafter"/>
</dbReference>
<dbReference type="EMBL" id="CAMPGE010009484">
    <property type="protein sequence ID" value="CAI2368350.1"/>
    <property type="molecule type" value="Genomic_DNA"/>
</dbReference>
<evidence type="ECO:0008006" key="13">
    <source>
        <dbReference type="Google" id="ProtNLM"/>
    </source>
</evidence>
<dbReference type="InterPro" id="IPR016156">
    <property type="entry name" value="FAD/NAD-linked_Rdtase_dimer_sf"/>
</dbReference>
<dbReference type="SUPFAM" id="SSF51905">
    <property type="entry name" value="FAD/NAD(P)-binding domain"/>
    <property type="match status" value="1"/>
</dbReference>
<dbReference type="PANTHER" id="PTHR42737:SF2">
    <property type="entry name" value="GLUTATHIONE REDUCTASE"/>
    <property type="match status" value="1"/>
</dbReference>
<reference evidence="11" key="1">
    <citation type="submission" date="2023-07" db="EMBL/GenBank/DDBJ databases">
        <authorList>
            <consortium name="AG Swart"/>
            <person name="Singh M."/>
            <person name="Singh A."/>
            <person name="Seah K."/>
            <person name="Emmerich C."/>
        </authorList>
    </citation>
    <scope>NUCLEOTIDE SEQUENCE</scope>
    <source>
        <strain evidence="11">DP1</strain>
    </source>
</reference>
<keyword evidence="12" id="KW-1185">Reference proteome</keyword>
<dbReference type="Proteomes" id="UP001295684">
    <property type="component" value="Unassembled WGS sequence"/>
</dbReference>
<keyword evidence="2" id="KW-0285">Flavoprotein</keyword>
<gene>
    <name evidence="11" type="ORF">ECRASSUSDP1_LOCUS9641</name>
</gene>
<evidence type="ECO:0000256" key="6">
    <source>
        <dbReference type="ARBA" id="ARBA00023284"/>
    </source>
</evidence>
<comment type="caution">
    <text evidence="11">The sequence shown here is derived from an EMBL/GenBank/DDBJ whole genome shotgun (WGS) entry which is preliminary data.</text>
</comment>
<dbReference type="InterPro" id="IPR023753">
    <property type="entry name" value="FAD/NAD-binding_dom"/>
</dbReference>
<feature type="domain" description="Pyridine nucleotide-disulphide oxidoreductase dimerisation" evidence="9">
    <location>
        <begin position="320"/>
        <end position="433"/>
    </location>
</feature>
<accession>A0AAD1XBN4</accession>
<dbReference type="AlphaFoldDB" id="A0AAD1XBN4"/>
<keyword evidence="5" id="KW-1015">Disulfide bond</keyword>
<feature type="binding site" evidence="8">
    <location>
        <position position="284"/>
    </location>
    <ligand>
        <name>FAD</name>
        <dbReference type="ChEBI" id="CHEBI:57692"/>
    </ligand>
</feature>
<dbReference type="InterPro" id="IPR036188">
    <property type="entry name" value="FAD/NAD-bd_sf"/>
</dbReference>
<evidence type="ECO:0000256" key="7">
    <source>
        <dbReference type="PIRSR" id="PIRSR000350-2"/>
    </source>
</evidence>
<dbReference type="InterPro" id="IPR001100">
    <property type="entry name" value="Pyr_nuc-diS_OxRdtase"/>
</dbReference>
<dbReference type="PIRSF" id="PIRSF000350">
    <property type="entry name" value="Mercury_reductase_MerA"/>
    <property type="match status" value="1"/>
</dbReference>
<evidence type="ECO:0000259" key="10">
    <source>
        <dbReference type="Pfam" id="PF07992"/>
    </source>
</evidence>
<name>A0AAD1XBN4_EUPCR</name>
<dbReference type="Gene3D" id="3.30.390.30">
    <property type="match status" value="1"/>
</dbReference>
<dbReference type="GO" id="GO:0004362">
    <property type="term" value="F:glutathione-disulfide reductase (NADPH) activity"/>
    <property type="evidence" value="ECO:0007669"/>
    <property type="project" value="TreeGrafter"/>
</dbReference>
<keyword evidence="4" id="KW-0560">Oxidoreductase</keyword>
<evidence type="ECO:0000256" key="2">
    <source>
        <dbReference type="ARBA" id="ARBA00022630"/>
    </source>
</evidence>
<dbReference type="Pfam" id="PF07992">
    <property type="entry name" value="Pyr_redox_2"/>
    <property type="match status" value="1"/>
</dbReference>
<dbReference type="GO" id="GO:0045454">
    <property type="term" value="P:cell redox homeostasis"/>
    <property type="evidence" value="ECO:0007669"/>
    <property type="project" value="InterPro"/>
</dbReference>